<dbReference type="Proteomes" id="UP000314294">
    <property type="component" value="Unassembled WGS sequence"/>
</dbReference>
<comment type="caution">
    <text evidence="2">The sequence shown here is derived from an EMBL/GenBank/DDBJ whole genome shotgun (WGS) entry which is preliminary data.</text>
</comment>
<keyword evidence="3" id="KW-1185">Reference proteome</keyword>
<evidence type="ECO:0000313" key="2">
    <source>
        <dbReference type="EMBL" id="TNN58226.1"/>
    </source>
</evidence>
<gene>
    <name evidence="2" type="ORF">EYF80_031586</name>
</gene>
<feature type="region of interest" description="Disordered" evidence="1">
    <location>
        <begin position="73"/>
        <end position="97"/>
    </location>
</feature>
<dbReference type="AlphaFoldDB" id="A0A4Z2GXH2"/>
<name>A0A4Z2GXH2_9TELE</name>
<reference evidence="2 3" key="1">
    <citation type="submission" date="2019-03" db="EMBL/GenBank/DDBJ databases">
        <title>First draft genome of Liparis tanakae, snailfish: a comprehensive survey of snailfish specific genes.</title>
        <authorList>
            <person name="Kim W."/>
            <person name="Song I."/>
            <person name="Jeong J.-H."/>
            <person name="Kim D."/>
            <person name="Kim S."/>
            <person name="Ryu S."/>
            <person name="Song J.Y."/>
            <person name="Lee S.K."/>
        </authorList>
    </citation>
    <scope>NUCLEOTIDE SEQUENCE [LARGE SCALE GENOMIC DNA]</scope>
    <source>
        <tissue evidence="2">Muscle</tissue>
    </source>
</reference>
<protein>
    <submittedName>
        <fullName evidence="2">Uncharacterized protein</fullName>
    </submittedName>
</protein>
<accession>A0A4Z2GXH2</accession>
<dbReference type="EMBL" id="SRLO01000386">
    <property type="protein sequence ID" value="TNN58226.1"/>
    <property type="molecule type" value="Genomic_DNA"/>
</dbReference>
<evidence type="ECO:0000256" key="1">
    <source>
        <dbReference type="SAM" id="MobiDB-lite"/>
    </source>
</evidence>
<evidence type="ECO:0000313" key="3">
    <source>
        <dbReference type="Proteomes" id="UP000314294"/>
    </source>
</evidence>
<sequence length="97" mass="10392">MSHTSIGTLTVIAEDIVASPHSLHLESASTAIILEGRVFLIGNTIPVFDIVPQCIPAGGQACSCSDSGIPFTHSHSPARKQQQQSNYKLKYTQSIEN</sequence>
<proteinExistence type="predicted"/>
<organism evidence="2 3">
    <name type="scientific">Liparis tanakae</name>
    <name type="common">Tanaka's snailfish</name>
    <dbReference type="NCBI Taxonomy" id="230148"/>
    <lineage>
        <taxon>Eukaryota</taxon>
        <taxon>Metazoa</taxon>
        <taxon>Chordata</taxon>
        <taxon>Craniata</taxon>
        <taxon>Vertebrata</taxon>
        <taxon>Euteleostomi</taxon>
        <taxon>Actinopterygii</taxon>
        <taxon>Neopterygii</taxon>
        <taxon>Teleostei</taxon>
        <taxon>Neoteleostei</taxon>
        <taxon>Acanthomorphata</taxon>
        <taxon>Eupercaria</taxon>
        <taxon>Perciformes</taxon>
        <taxon>Cottioidei</taxon>
        <taxon>Cottales</taxon>
        <taxon>Liparidae</taxon>
        <taxon>Liparis</taxon>
    </lineage>
</organism>